<feature type="compositionally biased region" description="Acidic residues" evidence="7">
    <location>
        <begin position="121"/>
        <end position="134"/>
    </location>
</feature>
<dbReference type="PANTHER" id="PTHR28280:SF1">
    <property type="entry name" value="SHUTTLING PRE-60S FACTOR ECM1"/>
    <property type="match status" value="1"/>
</dbReference>
<name>A0A9W9KTH0_9EURO</name>
<evidence type="ECO:0000313" key="9">
    <source>
        <dbReference type="Proteomes" id="UP001149079"/>
    </source>
</evidence>
<evidence type="ECO:0000256" key="7">
    <source>
        <dbReference type="SAM" id="MobiDB-lite"/>
    </source>
</evidence>
<dbReference type="OrthoDB" id="5304887at2759"/>
<feature type="compositionally biased region" description="Basic residues" evidence="7">
    <location>
        <begin position="55"/>
        <end position="71"/>
    </location>
</feature>
<dbReference type="GO" id="GO:0005737">
    <property type="term" value="C:cytoplasm"/>
    <property type="evidence" value="ECO:0007669"/>
    <property type="project" value="UniProtKB-SubCell"/>
</dbReference>
<feature type="compositionally biased region" description="Basic and acidic residues" evidence="7">
    <location>
        <begin position="102"/>
        <end position="111"/>
    </location>
</feature>
<gene>
    <name evidence="8" type="ORF">N7515_009709</name>
</gene>
<evidence type="ECO:0008006" key="10">
    <source>
        <dbReference type="Google" id="ProtNLM"/>
    </source>
</evidence>
<feature type="compositionally biased region" description="Low complexity" evidence="7">
    <location>
        <begin position="1"/>
        <end position="19"/>
    </location>
</feature>
<comment type="caution">
    <text evidence="8">The sequence shown here is derived from an EMBL/GenBank/DDBJ whole genome shotgun (WGS) entry which is preliminary data.</text>
</comment>
<evidence type="ECO:0000256" key="1">
    <source>
        <dbReference type="ARBA" id="ARBA00004123"/>
    </source>
</evidence>
<evidence type="ECO:0000313" key="8">
    <source>
        <dbReference type="EMBL" id="KAJ5120321.1"/>
    </source>
</evidence>
<dbReference type="GO" id="GO:0030687">
    <property type="term" value="C:preribosome, large subunit precursor"/>
    <property type="evidence" value="ECO:0007669"/>
    <property type="project" value="TreeGrafter"/>
</dbReference>
<accession>A0A9W9KTH0</accession>
<evidence type="ECO:0000256" key="4">
    <source>
        <dbReference type="ARBA" id="ARBA00022490"/>
    </source>
</evidence>
<sequence>MAKSRNQNQRSRAARRAASPSLDLDKSVTSLPRAESPTAQRPSILVERANAGVQKKQKKNDKITRAQRLRQQKGMDRAEAVLDRLEIKKAKSMARGKTVNARRADWEDTNRKTMSFNALQQDDDEDSEDDDAMADDSAAPKVAVATNVFEMATETEGSNPAVDEPAPTDDTDEIT</sequence>
<dbReference type="RefSeq" id="XP_056516825.1">
    <property type="nucleotide sequence ID" value="XM_056670452.1"/>
</dbReference>
<dbReference type="GO" id="GO:0005730">
    <property type="term" value="C:nucleolus"/>
    <property type="evidence" value="ECO:0007669"/>
    <property type="project" value="TreeGrafter"/>
</dbReference>
<keyword evidence="9" id="KW-1185">Reference proteome</keyword>
<dbReference type="EMBL" id="JAPQKL010000008">
    <property type="protein sequence ID" value="KAJ5120321.1"/>
    <property type="molecule type" value="Genomic_DNA"/>
</dbReference>
<feature type="region of interest" description="Disordered" evidence="7">
    <location>
        <begin position="93"/>
        <end position="175"/>
    </location>
</feature>
<comment type="subcellular location">
    <subcellularLocation>
        <location evidence="2">Cytoplasm</location>
    </subcellularLocation>
    <subcellularLocation>
        <location evidence="1">Nucleus</location>
    </subcellularLocation>
</comment>
<dbReference type="AlphaFoldDB" id="A0A9W9KTH0"/>
<organism evidence="8 9">
    <name type="scientific">Penicillium bovifimosum</name>
    <dbReference type="NCBI Taxonomy" id="126998"/>
    <lineage>
        <taxon>Eukaryota</taxon>
        <taxon>Fungi</taxon>
        <taxon>Dikarya</taxon>
        <taxon>Ascomycota</taxon>
        <taxon>Pezizomycotina</taxon>
        <taxon>Eurotiomycetes</taxon>
        <taxon>Eurotiomycetidae</taxon>
        <taxon>Eurotiales</taxon>
        <taxon>Aspergillaceae</taxon>
        <taxon>Penicillium</taxon>
    </lineage>
</organism>
<feature type="compositionally biased region" description="Acidic residues" evidence="7">
    <location>
        <begin position="166"/>
        <end position="175"/>
    </location>
</feature>
<feature type="region of interest" description="Disordered" evidence="7">
    <location>
        <begin position="1"/>
        <end position="77"/>
    </location>
</feature>
<evidence type="ECO:0000256" key="3">
    <source>
        <dbReference type="ARBA" id="ARBA00022448"/>
    </source>
</evidence>
<reference evidence="8" key="1">
    <citation type="submission" date="2022-11" db="EMBL/GenBank/DDBJ databases">
        <authorList>
            <person name="Petersen C."/>
        </authorList>
    </citation>
    <scope>NUCLEOTIDE SEQUENCE</scope>
    <source>
        <strain evidence="8">IBT 22155</strain>
    </source>
</reference>
<dbReference type="InterPro" id="IPR053278">
    <property type="entry name" value="Pre-60S_factor_ECM1"/>
</dbReference>
<dbReference type="PANTHER" id="PTHR28280">
    <property type="entry name" value="SHUTTLING PRE-60S FACTOR ECM1"/>
    <property type="match status" value="1"/>
</dbReference>
<keyword evidence="4" id="KW-0963">Cytoplasm</keyword>
<evidence type="ECO:0000256" key="2">
    <source>
        <dbReference type="ARBA" id="ARBA00004496"/>
    </source>
</evidence>
<evidence type="ECO:0000256" key="5">
    <source>
        <dbReference type="ARBA" id="ARBA00022517"/>
    </source>
</evidence>
<proteinExistence type="predicted"/>
<keyword evidence="6" id="KW-0539">Nucleus</keyword>
<dbReference type="Pfam" id="PF09135">
    <property type="entry name" value="Alb1"/>
    <property type="match status" value="1"/>
</dbReference>
<dbReference type="GeneID" id="81409623"/>
<evidence type="ECO:0000256" key="6">
    <source>
        <dbReference type="ARBA" id="ARBA00023242"/>
    </source>
</evidence>
<reference evidence="8" key="2">
    <citation type="journal article" date="2023" name="IMA Fungus">
        <title>Comparative genomic study of the Penicillium genus elucidates a diverse pangenome and 15 lateral gene transfer events.</title>
        <authorList>
            <person name="Petersen C."/>
            <person name="Sorensen T."/>
            <person name="Nielsen M.R."/>
            <person name="Sondergaard T.E."/>
            <person name="Sorensen J.L."/>
            <person name="Fitzpatrick D.A."/>
            <person name="Frisvad J.C."/>
            <person name="Nielsen K.L."/>
        </authorList>
    </citation>
    <scope>NUCLEOTIDE SEQUENCE</scope>
    <source>
        <strain evidence="8">IBT 22155</strain>
    </source>
</reference>
<dbReference type="GO" id="GO:0000055">
    <property type="term" value="P:ribosomal large subunit export from nucleus"/>
    <property type="evidence" value="ECO:0007669"/>
    <property type="project" value="TreeGrafter"/>
</dbReference>
<dbReference type="InterPro" id="IPR022784">
    <property type="entry name" value="Ribosome_bgen_Alb1"/>
</dbReference>
<dbReference type="Proteomes" id="UP001149079">
    <property type="component" value="Unassembled WGS sequence"/>
</dbReference>
<protein>
    <recommendedName>
        <fullName evidence="10">Ribosome biogenesis protein Alb1</fullName>
    </recommendedName>
</protein>
<keyword evidence="5" id="KW-0690">Ribosome biogenesis</keyword>
<keyword evidence="3" id="KW-0813">Transport</keyword>